<dbReference type="Pfam" id="PF00400">
    <property type="entry name" value="WD40"/>
    <property type="match status" value="1"/>
</dbReference>
<accession>A0A0A8LD88</accession>
<feature type="region of interest" description="Disordered" evidence="7">
    <location>
        <begin position="696"/>
        <end position="716"/>
    </location>
</feature>
<proteinExistence type="inferred from homology"/>
<keyword evidence="4" id="KW-0677">Repeat</keyword>
<evidence type="ECO:0000256" key="4">
    <source>
        <dbReference type="ARBA" id="ARBA00022737"/>
    </source>
</evidence>
<evidence type="ECO:0000313" key="10">
    <source>
        <dbReference type="Proteomes" id="UP000031516"/>
    </source>
</evidence>
<dbReference type="SUPFAM" id="SSF50978">
    <property type="entry name" value="WD40 repeat-like"/>
    <property type="match status" value="1"/>
</dbReference>
<dbReference type="Pfam" id="PF17120">
    <property type="entry name" value="zf-RING_16"/>
    <property type="match status" value="1"/>
</dbReference>
<dbReference type="AlphaFoldDB" id="A0A0A8LD88"/>
<dbReference type="InterPro" id="IPR019775">
    <property type="entry name" value="WD40_repeat_CS"/>
</dbReference>
<evidence type="ECO:0000259" key="8">
    <source>
        <dbReference type="PROSITE" id="PS50908"/>
    </source>
</evidence>
<dbReference type="PROSITE" id="PS50082">
    <property type="entry name" value="WD_REPEATS_2"/>
    <property type="match status" value="2"/>
</dbReference>
<dbReference type="SMART" id="SM00591">
    <property type="entry name" value="RWD"/>
    <property type="match status" value="1"/>
</dbReference>
<dbReference type="Proteomes" id="UP000031516">
    <property type="component" value="Unassembled WGS sequence"/>
</dbReference>
<dbReference type="InterPro" id="IPR049567">
    <property type="entry name" value="WDR59-like"/>
</dbReference>
<gene>
    <name evidence="9" type="ORF">KLDO_g4481</name>
</gene>
<keyword evidence="2" id="KW-0926">Vacuole</keyword>
<feature type="region of interest" description="Disordered" evidence="7">
    <location>
        <begin position="572"/>
        <end position="596"/>
    </location>
</feature>
<dbReference type="PROSITE" id="PS50908">
    <property type="entry name" value="RWD"/>
    <property type="match status" value="1"/>
</dbReference>
<dbReference type="GO" id="GO:1904263">
    <property type="term" value="P:positive regulation of TORC1 signaling"/>
    <property type="evidence" value="ECO:0007669"/>
    <property type="project" value="TreeGrafter"/>
</dbReference>
<dbReference type="PROSITE" id="PS50294">
    <property type="entry name" value="WD_REPEATS_REGION"/>
    <property type="match status" value="1"/>
</dbReference>
<dbReference type="GO" id="GO:0035591">
    <property type="term" value="F:signaling adaptor activity"/>
    <property type="evidence" value="ECO:0007669"/>
    <property type="project" value="TreeGrafter"/>
</dbReference>
<comment type="caution">
    <text evidence="9">The sequence shown here is derived from an EMBL/GenBank/DDBJ whole genome shotgun (WGS) entry which is preliminary data.</text>
</comment>
<comment type="similarity">
    <text evidence="5">Belongs to the WD repeat WDR59 family.</text>
</comment>
<evidence type="ECO:0000313" key="9">
    <source>
        <dbReference type="EMBL" id="CDO96273.1"/>
    </source>
</evidence>
<dbReference type="OrthoDB" id="311712at2759"/>
<dbReference type="PANTHER" id="PTHR46170:SF1">
    <property type="entry name" value="GATOR COMPLEX PROTEIN WDR59"/>
    <property type="match status" value="1"/>
</dbReference>
<comment type="subcellular location">
    <subcellularLocation>
        <location evidence="1">Vacuole</location>
    </subcellularLocation>
</comment>
<feature type="repeat" description="WD" evidence="6">
    <location>
        <begin position="197"/>
        <end position="230"/>
    </location>
</feature>
<dbReference type="InterPro" id="IPR006575">
    <property type="entry name" value="RWD_dom"/>
</dbReference>
<dbReference type="InterPro" id="IPR036322">
    <property type="entry name" value="WD40_repeat_dom_sf"/>
</dbReference>
<evidence type="ECO:0000256" key="2">
    <source>
        <dbReference type="ARBA" id="ARBA00022554"/>
    </source>
</evidence>
<evidence type="ECO:0000256" key="3">
    <source>
        <dbReference type="ARBA" id="ARBA00022574"/>
    </source>
</evidence>
<keyword evidence="10" id="KW-1185">Reference proteome</keyword>
<dbReference type="GO" id="GO:0005774">
    <property type="term" value="C:vacuolar membrane"/>
    <property type="evidence" value="ECO:0007669"/>
    <property type="project" value="TreeGrafter"/>
</dbReference>
<dbReference type="SMART" id="SM00320">
    <property type="entry name" value="WD40"/>
    <property type="match status" value="4"/>
</dbReference>
<keyword evidence="3 6" id="KW-0853">WD repeat</keyword>
<dbReference type="CDD" id="cd16488">
    <property type="entry name" value="mRING-H2-C3H3C2_Mio-like"/>
    <property type="match status" value="1"/>
</dbReference>
<dbReference type="PANTHER" id="PTHR46170">
    <property type="entry name" value="GATOR COMPLEX PROTEIN WDR59"/>
    <property type="match status" value="1"/>
</dbReference>
<dbReference type="InterPro" id="IPR049566">
    <property type="entry name" value="WDR59_RTC1-like_RING_Znf"/>
</dbReference>
<evidence type="ECO:0000256" key="1">
    <source>
        <dbReference type="ARBA" id="ARBA00004116"/>
    </source>
</evidence>
<dbReference type="InterPro" id="IPR015943">
    <property type="entry name" value="WD40/YVTN_repeat-like_dom_sf"/>
</dbReference>
<evidence type="ECO:0000256" key="6">
    <source>
        <dbReference type="PROSITE-ProRule" id="PRU00221"/>
    </source>
</evidence>
<reference evidence="9 10" key="1">
    <citation type="submission" date="2014-03" db="EMBL/GenBank/DDBJ databases">
        <title>The genome of Kluyveromyces dobzhanskii.</title>
        <authorList>
            <person name="Nystedt B."/>
            <person name="Astrom S."/>
        </authorList>
    </citation>
    <scope>NUCLEOTIDE SEQUENCE [LARGE SCALE GENOMIC DNA]</scope>
    <source>
        <strain evidence="9 10">CBS 2104</strain>
    </source>
</reference>
<name>A0A0A8LD88_9SACH</name>
<dbReference type="EMBL" id="CCBQ010000047">
    <property type="protein sequence ID" value="CDO96273.1"/>
    <property type="molecule type" value="Genomic_DNA"/>
</dbReference>
<dbReference type="GO" id="GO:0035859">
    <property type="term" value="C:Seh1-associated complex"/>
    <property type="evidence" value="ECO:0007669"/>
    <property type="project" value="TreeGrafter"/>
</dbReference>
<evidence type="ECO:0000256" key="7">
    <source>
        <dbReference type="SAM" id="MobiDB-lite"/>
    </source>
</evidence>
<dbReference type="PROSITE" id="PS00678">
    <property type="entry name" value="WD_REPEATS_1"/>
    <property type="match status" value="1"/>
</dbReference>
<dbReference type="GO" id="GO:0034198">
    <property type="term" value="P:cellular response to amino acid starvation"/>
    <property type="evidence" value="ECO:0007669"/>
    <property type="project" value="TreeGrafter"/>
</dbReference>
<dbReference type="InterPro" id="IPR001680">
    <property type="entry name" value="WD40_rpt"/>
</dbReference>
<dbReference type="Gene3D" id="2.130.10.10">
    <property type="entry name" value="YVTN repeat-like/Quinoprotein amine dehydrogenase"/>
    <property type="match status" value="1"/>
</dbReference>
<sequence length="1129" mass="127920">MPGYVGEGPFSSPTFGKSLSLRVDGGFNAVSINPSGRDVVLASRRGLYVIDLDDPFSEPRWMHHLTSWEVADVQWCPHPAKHHWVISTSNQKAIVWNLSRSSSKAVEHVLHGHFRAITDINFHPLQPEILATSSIDTYTLAWDMRSPKKPYFRTSNWRSGAAQVKWNHVNPNVLATSHSDTVYIWDVRKGTSPLSVLEGHTGSVNSIDFNPFNETEIMSSGNDGMVKFWDYNKVGDELQGTIVADFPVWRGRYLPFGDGYCIMPMVGGNNSVFLANSIVDSGNTESKTTKLQPTYVFKGHTDRVTDFLWRSRHSSNTTIDDREFQLVTWSKDCDLKLWPVPDMIYGKVHYECGKQLEEKLPDYDYNSFRAEPENELVDSQNTNVVTPRETFVTKSGLRQWKANNNIDQLQWISGVRMHNNDSPHDLFEETRLNNLGEEVTSVGHKFPRIIFEKISVSTGELIITLNGPWVEDDPERYIFMRIVIDFPPEYPTKGHEPVFQIEENRELKDQQKTAIMERLKEISKKYVSANRYCLEPCLQYLLGEEVNLEISDIEDGSKLFSFDFEDMSSIDKSSLNSSDDQSDASTNISSVSDDEYATRDGSLQLYSSTPEPKFDSTPVPNGCGAVWTAQGTLICFFRNESKSEKKQHSIIDVGRTGIGGFVRSKNLQSASQTLKDNVSINQKKPKTYRETLSINSQHASESLNQSSDSDSEGSDDSYAEFLDDILKNDLTLRTKMPMMPRIFHDETKSTASVSGKTVESVRKSKSSIVMQNFSDLIPDKRELAKEYILFGETPENVAKYNAGIAENYGYEDIAQCWRMISHIVLGRGDGDFYNYDWDQHALGGKLLVKKLFDYFEKCQNLQMLAMMSCIFATLGKPDQKVISKVAAQALSENIITFYNNEYDPVSHHSTHGSFYSNDTGTQNARMRFGNIQASLNDGSSIISEDYFHQNHHGNANKGGKSHNINNGFSETDSTMPDIKIKLIHDDVLDLAINGQEPSLVDPKDEIKFRKYRTQYAEILYIWGMPMDRAELLKFNVNSNTESDYVHAVEQDSDLDIYKGISNKWIESDQNLLHNCSYCGLKADRLVFVCGNCQHVTHRKCAEKWWKIGNECPSGCSCNCINHFDVNEPA</sequence>
<protein>
    <submittedName>
        <fullName evidence="9">WGS project CCBQ000000000 data, contig 00058</fullName>
    </submittedName>
</protein>
<feature type="repeat" description="WD" evidence="6">
    <location>
        <begin position="110"/>
        <end position="152"/>
    </location>
</feature>
<feature type="domain" description="RWD" evidence="8">
    <location>
        <begin position="437"/>
        <end position="548"/>
    </location>
</feature>
<organism evidence="9 10">
    <name type="scientific">Kluyveromyces dobzhanskii CBS 2104</name>
    <dbReference type="NCBI Taxonomy" id="1427455"/>
    <lineage>
        <taxon>Eukaryota</taxon>
        <taxon>Fungi</taxon>
        <taxon>Dikarya</taxon>
        <taxon>Ascomycota</taxon>
        <taxon>Saccharomycotina</taxon>
        <taxon>Saccharomycetes</taxon>
        <taxon>Saccharomycetales</taxon>
        <taxon>Saccharomycetaceae</taxon>
        <taxon>Kluyveromyces</taxon>
    </lineage>
</organism>
<evidence type="ECO:0000256" key="5">
    <source>
        <dbReference type="ARBA" id="ARBA00038452"/>
    </source>
</evidence>